<dbReference type="Proteomes" id="UP001180616">
    <property type="component" value="Chromosome"/>
</dbReference>
<reference evidence="1" key="1">
    <citation type="submission" date="2023-09" db="EMBL/GenBank/DDBJ databases">
        <authorList>
            <consortium name="CW5 consortium"/>
            <person name="Lu C.-W."/>
        </authorList>
    </citation>
    <scope>NUCLEOTIDE SEQUENCE</scope>
    <source>
        <strain evidence="1">KPS</strain>
    </source>
</reference>
<organism evidence="1 2">
    <name type="scientific">Nitratidesulfovibrio liaohensis</name>
    <dbReference type="NCBI Taxonomy" id="2604158"/>
    <lineage>
        <taxon>Bacteria</taxon>
        <taxon>Pseudomonadati</taxon>
        <taxon>Thermodesulfobacteriota</taxon>
        <taxon>Desulfovibrionia</taxon>
        <taxon>Desulfovibrionales</taxon>
        <taxon>Desulfovibrionaceae</taxon>
        <taxon>Nitratidesulfovibrio</taxon>
    </lineage>
</organism>
<dbReference type="RefSeq" id="WP_309540467.1">
    <property type="nucleotide sequence ID" value="NZ_CP133659.1"/>
</dbReference>
<protein>
    <submittedName>
        <fullName evidence="1">Uncharacterized protein</fullName>
    </submittedName>
</protein>
<keyword evidence="2" id="KW-1185">Reference proteome</keyword>
<evidence type="ECO:0000313" key="2">
    <source>
        <dbReference type="Proteomes" id="UP001180616"/>
    </source>
</evidence>
<name>A0ABY9QXZ8_9BACT</name>
<evidence type="ECO:0000313" key="1">
    <source>
        <dbReference type="EMBL" id="WMW64374.1"/>
    </source>
</evidence>
<accession>A0ABY9QXZ8</accession>
<dbReference type="EMBL" id="CP133659">
    <property type="protein sequence ID" value="WMW64374.1"/>
    <property type="molecule type" value="Genomic_DNA"/>
</dbReference>
<sequence length="118" mass="12888">MNGTMAMERTEAQSMAALRADLSCDAGRHRMRAALREVLDAVERDNSAVRLMKFGVHATAMNVLRSRPADGALAPMDRRYVYEAMGAVMEEVVRHNLLAPTDAAYVNAMDAMAACEGK</sequence>
<gene>
    <name evidence="1" type="ORF">KPS_002386</name>
</gene>
<proteinExistence type="predicted"/>